<dbReference type="HOGENOM" id="CLU_2115525_0_0_2"/>
<sequence>MYFKHIIKIMDKKKIIIIELVVFVCILIIGIAITLNLNNQTTEPINNTTQSTEVSVDSINKETQSDSSSSQENDPGAFYSRQSNEMIYTGDVKVGPDGHTRYKHLGYNEWEMLD</sequence>
<dbReference type="PATRIC" id="fig|483214.13.peg.1145"/>
<feature type="region of interest" description="Disordered" evidence="1">
    <location>
        <begin position="41"/>
        <end position="84"/>
    </location>
</feature>
<organism evidence="3 4">
    <name type="scientific">Methanobrevibacter smithii DSM 2375</name>
    <dbReference type="NCBI Taxonomy" id="483214"/>
    <lineage>
        <taxon>Archaea</taxon>
        <taxon>Methanobacteriati</taxon>
        <taxon>Methanobacteriota</taxon>
        <taxon>Methanomada group</taxon>
        <taxon>Methanobacteria</taxon>
        <taxon>Methanobacteriales</taxon>
        <taxon>Methanobacteriaceae</taxon>
        <taxon>Methanobrevibacter</taxon>
    </lineage>
</organism>
<feature type="compositionally biased region" description="Polar residues" evidence="1">
    <location>
        <begin position="41"/>
        <end position="58"/>
    </location>
</feature>
<dbReference type="OrthoDB" id="375157at2157"/>
<keyword evidence="2" id="KW-0472">Membrane</keyword>
<accession>B9AFP4</accession>
<feature type="transmembrane region" description="Helical" evidence="2">
    <location>
        <begin position="15"/>
        <end position="37"/>
    </location>
</feature>
<comment type="caution">
    <text evidence="3">The sequence shown here is derived from an EMBL/GenBank/DDBJ whole genome shotgun (WGS) entry which is preliminary data.</text>
</comment>
<protein>
    <submittedName>
        <fullName evidence="3">Uncharacterized protein</fullName>
    </submittedName>
</protein>
<name>B9AFP4_METSM</name>
<keyword evidence="2" id="KW-1133">Transmembrane helix</keyword>
<keyword evidence="2" id="KW-0812">Transmembrane</keyword>
<dbReference type="Proteomes" id="UP000003489">
    <property type="component" value="Unassembled WGS sequence"/>
</dbReference>
<evidence type="ECO:0000256" key="1">
    <source>
        <dbReference type="SAM" id="MobiDB-lite"/>
    </source>
</evidence>
<gene>
    <name evidence="3" type="ORF">METSMIALI_01194</name>
</gene>
<reference evidence="3 4" key="2">
    <citation type="submission" date="2008-11" db="EMBL/GenBank/DDBJ databases">
        <title>Draft genome sequence of Methanobrevibacter smithii (DSM 2375).</title>
        <authorList>
            <person name="Sudarsanam P."/>
            <person name="Ley R."/>
            <person name="Guruge J."/>
            <person name="Turnbaugh P.J."/>
            <person name="Mahowald M."/>
            <person name="Liep D."/>
            <person name="Gordon J."/>
        </authorList>
    </citation>
    <scope>NUCLEOTIDE SEQUENCE [LARGE SCALE GENOMIC DNA]</scope>
    <source>
        <strain evidence="3 4">DSM 2375</strain>
    </source>
</reference>
<dbReference type="EMBL" id="ABYW01000010">
    <property type="protein sequence ID" value="EEE42284.1"/>
    <property type="molecule type" value="Genomic_DNA"/>
</dbReference>
<evidence type="ECO:0000256" key="2">
    <source>
        <dbReference type="SAM" id="Phobius"/>
    </source>
</evidence>
<evidence type="ECO:0000313" key="4">
    <source>
        <dbReference type="Proteomes" id="UP000003489"/>
    </source>
</evidence>
<dbReference type="AlphaFoldDB" id="B9AFP4"/>
<proteinExistence type="predicted"/>
<evidence type="ECO:0000313" key="3">
    <source>
        <dbReference type="EMBL" id="EEE42284.1"/>
    </source>
</evidence>
<reference evidence="3 4" key="1">
    <citation type="submission" date="2008-10" db="EMBL/GenBank/DDBJ databases">
        <authorList>
            <person name="Fulton L."/>
            <person name="Clifton S."/>
            <person name="Fulton B."/>
            <person name="Xu J."/>
            <person name="Minx P."/>
            <person name="Pepin K.H."/>
            <person name="Johnson M."/>
            <person name="Bhonagiri V."/>
            <person name="Nash W.E."/>
            <person name="Mardis E.R."/>
            <person name="Wilson R.K."/>
        </authorList>
    </citation>
    <scope>NUCLEOTIDE SEQUENCE [LARGE SCALE GENOMIC DNA]</scope>
    <source>
        <strain evidence="3 4">DSM 2375</strain>
    </source>
</reference>